<name>A0A1H9BYH0_9RHOB</name>
<organism evidence="2 3">
    <name type="scientific">Thalassovita taeanensis</name>
    <dbReference type="NCBI Taxonomy" id="657014"/>
    <lineage>
        <taxon>Bacteria</taxon>
        <taxon>Pseudomonadati</taxon>
        <taxon>Pseudomonadota</taxon>
        <taxon>Alphaproteobacteria</taxon>
        <taxon>Rhodobacterales</taxon>
        <taxon>Roseobacteraceae</taxon>
        <taxon>Thalassovita</taxon>
    </lineage>
</organism>
<sequence length="86" mass="9476">MSLMSEIMALQAEIEASARKTPTAKAAPEPDLENAEEMPELETFMKTMHETMDEFSEDIARYPQLTALAALGIGFAAGIIIGRQFR</sequence>
<accession>A0A1H9BYH0</accession>
<evidence type="ECO:0000313" key="3">
    <source>
        <dbReference type="Proteomes" id="UP000198634"/>
    </source>
</evidence>
<dbReference type="Proteomes" id="UP000198634">
    <property type="component" value="Unassembled WGS sequence"/>
</dbReference>
<proteinExistence type="predicted"/>
<dbReference type="RefSeq" id="WP_090268775.1">
    <property type="nucleotide sequence ID" value="NZ_FOEP01000003.1"/>
</dbReference>
<dbReference type="EMBL" id="FOEP01000003">
    <property type="protein sequence ID" value="SEP93781.1"/>
    <property type="molecule type" value="Genomic_DNA"/>
</dbReference>
<evidence type="ECO:0008006" key="4">
    <source>
        <dbReference type="Google" id="ProtNLM"/>
    </source>
</evidence>
<keyword evidence="3" id="KW-1185">Reference proteome</keyword>
<keyword evidence="1" id="KW-0812">Transmembrane</keyword>
<keyword evidence="1" id="KW-0472">Membrane</keyword>
<dbReference type="OrthoDB" id="8449850at2"/>
<keyword evidence="1" id="KW-1133">Transmembrane helix</keyword>
<protein>
    <recommendedName>
        <fullName evidence="4">DUF883 domain-containing protein</fullName>
    </recommendedName>
</protein>
<evidence type="ECO:0000313" key="2">
    <source>
        <dbReference type="EMBL" id="SEP93781.1"/>
    </source>
</evidence>
<gene>
    <name evidence="2" type="ORF">SAMN04488092_10345</name>
</gene>
<feature type="transmembrane region" description="Helical" evidence="1">
    <location>
        <begin position="62"/>
        <end position="82"/>
    </location>
</feature>
<evidence type="ECO:0000256" key="1">
    <source>
        <dbReference type="SAM" id="Phobius"/>
    </source>
</evidence>
<reference evidence="2 3" key="1">
    <citation type="submission" date="2016-10" db="EMBL/GenBank/DDBJ databases">
        <authorList>
            <person name="de Groot N.N."/>
        </authorList>
    </citation>
    <scope>NUCLEOTIDE SEQUENCE [LARGE SCALE GENOMIC DNA]</scope>
    <source>
        <strain evidence="2 3">DSM 22007</strain>
    </source>
</reference>
<dbReference type="AlphaFoldDB" id="A0A1H9BYH0"/>